<dbReference type="SUPFAM" id="SSF53067">
    <property type="entry name" value="Actin-like ATPase domain"/>
    <property type="match status" value="2"/>
</dbReference>
<evidence type="ECO:0000313" key="8">
    <source>
        <dbReference type="EMBL" id="TVT59472.1"/>
    </source>
</evidence>
<dbReference type="RefSeq" id="WP_144586117.1">
    <property type="nucleotide sequence ID" value="NZ_VJWX01000029.1"/>
</dbReference>
<dbReference type="CDD" id="cd24029">
    <property type="entry name" value="ASKHA_NBD_HSP70_DnaK_HscA_HscC"/>
    <property type="match status" value="1"/>
</dbReference>
<name>A0A558DES2_9PSEU</name>
<evidence type="ECO:0000256" key="5">
    <source>
        <dbReference type="ARBA" id="ARBA00023016"/>
    </source>
</evidence>
<reference evidence="8 9" key="1">
    <citation type="submission" date="2019-07" db="EMBL/GenBank/DDBJ databases">
        <authorList>
            <person name="Duangmal K."/>
            <person name="Teo W.F.A."/>
        </authorList>
    </citation>
    <scope>NUCLEOTIDE SEQUENCE [LARGE SCALE GENOMIC DNA]</scope>
    <source>
        <strain evidence="8 9">TBRC 6029</strain>
    </source>
</reference>
<evidence type="ECO:0000256" key="6">
    <source>
        <dbReference type="ARBA" id="ARBA00023186"/>
    </source>
</evidence>
<keyword evidence="9" id="KW-1185">Reference proteome</keyword>
<dbReference type="Gene3D" id="3.90.640.10">
    <property type="entry name" value="Actin, Chain A, domain 4"/>
    <property type="match status" value="1"/>
</dbReference>
<proteinExistence type="inferred from homology"/>
<dbReference type="GO" id="GO:0005524">
    <property type="term" value="F:ATP binding"/>
    <property type="evidence" value="ECO:0007669"/>
    <property type="project" value="UniProtKB-KW"/>
</dbReference>
<reference evidence="8 9" key="2">
    <citation type="submission" date="2019-08" db="EMBL/GenBank/DDBJ databases">
        <title>Amycolatopsis acidicola sp. nov., isolated from peat swamp forest soil.</title>
        <authorList>
            <person name="Srisuk N."/>
        </authorList>
    </citation>
    <scope>NUCLEOTIDE SEQUENCE [LARGE SCALE GENOMIC DNA]</scope>
    <source>
        <strain evidence="8 9">TBRC 6029</strain>
    </source>
</reference>
<evidence type="ECO:0000256" key="3">
    <source>
        <dbReference type="ARBA" id="ARBA00022741"/>
    </source>
</evidence>
<accession>A0A558DES2</accession>
<dbReference type="FunFam" id="3.90.640.10:FF:000003">
    <property type="entry name" value="Molecular chaperone DnaK"/>
    <property type="match status" value="1"/>
</dbReference>
<dbReference type="PROSITE" id="PS00297">
    <property type="entry name" value="HSP70_1"/>
    <property type="match status" value="1"/>
</dbReference>
<dbReference type="GO" id="GO:0140662">
    <property type="term" value="F:ATP-dependent protein folding chaperone"/>
    <property type="evidence" value="ECO:0007669"/>
    <property type="project" value="InterPro"/>
</dbReference>
<keyword evidence="6" id="KW-0143">Chaperone</keyword>
<dbReference type="Proteomes" id="UP000320011">
    <property type="component" value="Unassembled WGS sequence"/>
</dbReference>
<evidence type="ECO:0000256" key="7">
    <source>
        <dbReference type="RuleBase" id="RU003322"/>
    </source>
</evidence>
<comment type="caution">
    <text evidence="8">The sequence shown here is derived from an EMBL/GenBank/DDBJ whole genome shotgun (WGS) entry which is preliminary data.</text>
</comment>
<dbReference type="InterPro" id="IPR013126">
    <property type="entry name" value="Hsp_70_fam"/>
</dbReference>
<keyword evidence="2" id="KW-0597">Phosphoprotein</keyword>
<dbReference type="FunFam" id="3.30.420.40:FF:000071">
    <property type="entry name" value="Molecular chaperone DnaK"/>
    <property type="match status" value="1"/>
</dbReference>
<evidence type="ECO:0000256" key="4">
    <source>
        <dbReference type="ARBA" id="ARBA00022840"/>
    </source>
</evidence>
<sequence>MSDRKSRVFGIDLGTTYSAIAYVDETGRPTVCRNTDNLETIPSVVYFENESNVVVGSVAKESAVTEPDRVVRLIKREMGTKSVREFDGETYTPESISALILKQLAQDAAAYTGGEVTSAVITVPAYFGMLERDATRNAGKIAGLDVIGIIPEPVAAALHYEATTGAQDRTILVYDLGGGTFDTTVIKVSETEIEVVCTDGHDRLGGADWDERLEQHLLAEFTAQVPPGTDVEEDGEFVSSLATIAENTKKQLSKVDSRPVALRGAGAAARVEVTREQFERLTRDLLDQTIDIVRRTLETLEAKRPGTTIDEVLLVGGSTSMPAVARRLKEEFGWEPRLHDPHLAVARGAALYALGRVVHKEQEEARGQAVSEAEAESRAAEVVDEVAARHGISAKQLRSLAEKETRNVLPKAFGVKLQDTAAPDWQDQPPRFYVEHLVAANDTLPTGIRTLEAETVAEGQRSIDIELYEQSGARAGRELDENKPLTDGAGVIDGLPPLPIGSPVHIEMTVDNEGLLTVDATEPSTGKSLHIQVRVSVLSSEEVVEATNRVSALTVSS</sequence>
<dbReference type="PANTHER" id="PTHR19375">
    <property type="entry name" value="HEAT SHOCK PROTEIN 70KDA"/>
    <property type="match status" value="1"/>
</dbReference>
<evidence type="ECO:0000256" key="1">
    <source>
        <dbReference type="ARBA" id="ARBA00007381"/>
    </source>
</evidence>
<keyword evidence="3 7" id="KW-0547">Nucleotide-binding</keyword>
<dbReference type="SUPFAM" id="SSF100920">
    <property type="entry name" value="Heat shock protein 70kD (HSP70), peptide-binding domain"/>
    <property type="match status" value="1"/>
</dbReference>
<dbReference type="InterPro" id="IPR029047">
    <property type="entry name" value="HSP70_peptide-bd_sf"/>
</dbReference>
<evidence type="ECO:0000256" key="2">
    <source>
        <dbReference type="ARBA" id="ARBA00022553"/>
    </source>
</evidence>
<evidence type="ECO:0000313" key="9">
    <source>
        <dbReference type="Proteomes" id="UP000320011"/>
    </source>
</evidence>
<dbReference type="Gene3D" id="2.60.34.10">
    <property type="entry name" value="Substrate Binding Domain Of DNAk, Chain A, domain 1"/>
    <property type="match status" value="1"/>
</dbReference>
<keyword evidence="5" id="KW-0346">Stress response</keyword>
<dbReference type="PRINTS" id="PR00301">
    <property type="entry name" value="HEATSHOCK70"/>
</dbReference>
<dbReference type="AlphaFoldDB" id="A0A558DES2"/>
<dbReference type="OrthoDB" id="9766019at2"/>
<dbReference type="Gene3D" id="3.30.420.40">
    <property type="match status" value="2"/>
</dbReference>
<gene>
    <name evidence="8" type="ORF">FNH05_05210</name>
</gene>
<dbReference type="InterPro" id="IPR043129">
    <property type="entry name" value="ATPase_NBD"/>
</dbReference>
<comment type="similarity">
    <text evidence="1 7">Belongs to the heat shock protein 70 family.</text>
</comment>
<protein>
    <submittedName>
        <fullName evidence="8">Hsp70 family protein</fullName>
    </submittedName>
</protein>
<dbReference type="InterPro" id="IPR018181">
    <property type="entry name" value="Heat_shock_70_CS"/>
</dbReference>
<keyword evidence="4 7" id="KW-0067">ATP-binding</keyword>
<dbReference type="EMBL" id="VJWX01000029">
    <property type="protein sequence ID" value="TVT59472.1"/>
    <property type="molecule type" value="Genomic_DNA"/>
</dbReference>
<dbReference type="PROSITE" id="PS00329">
    <property type="entry name" value="HSP70_2"/>
    <property type="match status" value="1"/>
</dbReference>
<organism evidence="8 9">
    <name type="scientific">Amycolatopsis rhizosphaerae</name>
    <dbReference type="NCBI Taxonomy" id="2053003"/>
    <lineage>
        <taxon>Bacteria</taxon>
        <taxon>Bacillati</taxon>
        <taxon>Actinomycetota</taxon>
        <taxon>Actinomycetes</taxon>
        <taxon>Pseudonocardiales</taxon>
        <taxon>Pseudonocardiaceae</taxon>
        <taxon>Amycolatopsis</taxon>
    </lineage>
</organism>
<dbReference type="Pfam" id="PF00012">
    <property type="entry name" value="HSP70"/>
    <property type="match status" value="3"/>
</dbReference>